<dbReference type="Proteomes" id="UP001589854">
    <property type="component" value="Unassembled WGS sequence"/>
</dbReference>
<evidence type="ECO:0000256" key="5">
    <source>
        <dbReference type="NCBIfam" id="TIGR00205"/>
    </source>
</evidence>
<comment type="similarity">
    <text evidence="2 4">Belongs to the FliE family.</text>
</comment>
<dbReference type="InterPro" id="IPR001624">
    <property type="entry name" value="FliE"/>
</dbReference>
<dbReference type="PRINTS" id="PR01006">
    <property type="entry name" value="FLGHOOKFLIE"/>
</dbReference>
<keyword evidence="7" id="KW-0282">Flagellum</keyword>
<reference evidence="7 8" key="1">
    <citation type="submission" date="2024-09" db="EMBL/GenBank/DDBJ databases">
        <authorList>
            <person name="Sun Q."/>
            <person name="Mori K."/>
        </authorList>
    </citation>
    <scope>NUCLEOTIDE SEQUENCE [LARGE SCALE GENOMIC DNA]</scope>
    <source>
        <strain evidence="7 8">CCM 7228</strain>
    </source>
</reference>
<comment type="subcellular location">
    <subcellularLocation>
        <location evidence="1 4">Bacterial flagellum basal body</location>
    </subcellularLocation>
</comment>
<dbReference type="RefSeq" id="WP_378932143.1">
    <property type="nucleotide sequence ID" value="NZ_JBHLVO010000004.1"/>
</dbReference>
<keyword evidence="8" id="KW-1185">Reference proteome</keyword>
<evidence type="ECO:0000256" key="3">
    <source>
        <dbReference type="ARBA" id="ARBA00023143"/>
    </source>
</evidence>
<dbReference type="Pfam" id="PF02049">
    <property type="entry name" value="FliE"/>
    <property type="match status" value="1"/>
</dbReference>
<sequence length="101" mass="11253">MINRVTPFQIQPGQPLPQTTNSNPISEPKTSFSEILKQSINEVNTAQNESDKMTDALASGKNVELHDVMISAEKASVMMVTAIEVRNKAIEAYQEMMRMQV</sequence>
<evidence type="ECO:0000313" key="7">
    <source>
        <dbReference type="EMBL" id="MFC0271290.1"/>
    </source>
</evidence>
<evidence type="ECO:0000313" key="8">
    <source>
        <dbReference type="Proteomes" id="UP001589854"/>
    </source>
</evidence>
<evidence type="ECO:0000256" key="4">
    <source>
        <dbReference type="HAMAP-Rule" id="MF_00724"/>
    </source>
</evidence>
<protein>
    <recommendedName>
        <fullName evidence="4 5">Flagellar hook-basal body complex protein FliE</fullName>
    </recommendedName>
</protein>
<dbReference type="PANTHER" id="PTHR34653">
    <property type="match status" value="1"/>
</dbReference>
<dbReference type="HAMAP" id="MF_00724">
    <property type="entry name" value="FliE"/>
    <property type="match status" value="1"/>
</dbReference>
<dbReference type="NCBIfam" id="TIGR00205">
    <property type="entry name" value="fliE"/>
    <property type="match status" value="1"/>
</dbReference>
<keyword evidence="7" id="KW-0969">Cilium</keyword>
<name>A0ABV6GC92_9BACI</name>
<gene>
    <name evidence="4 7" type="primary">fliE</name>
    <name evidence="7" type="ORF">ACFFIX_07475</name>
</gene>
<accession>A0ABV6GC92</accession>
<keyword evidence="3 4" id="KW-0975">Bacterial flagellum</keyword>
<evidence type="ECO:0000256" key="6">
    <source>
        <dbReference type="SAM" id="MobiDB-lite"/>
    </source>
</evidence>
<comment type="caution">
    <text evidence="7">The sequence shown here is derived from an EMBL/GenBank/DDBJ whole genome shotgun (WGS) entry which is preliminary data.</text>
</comment>
<organism evidence="7 8">
    <name type="scientific">Metabacillus herbersteinensis</name>
    <dbReference type="NCBI Taxonomy" id="283816"/>
    <lineage>
        <taxon>Bacteria</taxon>
        <taxon>Bacillati</taxon>
        <taxon>Bacillota</taxon>
        <taxon>Bacilli</taxon>
        <taxon>Bacillales</taxon>
        <taxon>Bacillaceae</taxon>
        <taxon>Metabacillus</taxon>
    </lineage>
</organism>
<evidence type="ECO:0000256" key="1">
    <source>
        <dbReference type="ARBA" id="ARBA00004117"/>
    </source>
</evidence>
<evidence type="ECO:0000256" key="2">
    <source>
        <dbReference type="ARBA" id="ARBA00009272"/>
    </source>
</evidence>
<keyword evidence="7" id="KW-0966">Cell projection</keyword>
<feature type="region of interest" description="Disordered" evidence="6">
    <location>
        <begin position="1"/>
        <end position="29"/>
    </location>
</feature>
<dbReference type="EMBL" id="JBHLVO010000004">
    <property type="protein sequence ID" value="MFC0271290.1"/>
    <property type="molecule type" value="Genomic_DNA"/>
</dbReference>
<dbReference type="PANTHER" id="PTHR34653:SF1">
    <property type="entry name" value="FLAGELLAR HOOK-BASAL BODY COMPLEX PROTEIN FLIE"/>
    <property type="match status" value="1"/>
</dbReference>
<proteinExistence type="inferred from homology"/>